<keyword evidence="4" id="KW-0503">Monooxygenase</keyword>
<keyword evidence="3" id="KW-0560">Oxidoreductase</keyword>
<dbReference type="PANTHER" id="PTHR30011">
    <property type="entry name" value="ALKANESULFONATE MONOOXYGENASE-RELATED"/>
    <property type="match status" value="1"/>
</dbReference>
<evidence type="ECO:0000256" key="1">
    <source>
        <dbReference type="ARBA" id="ARBA00022630"/>
    </source>
</evidence>
<keyword evidence="1" id="KW-0285">Flavoprotein</keyword>
<organism evidence="6 7">
    <name type="scientific">Dactylosporangium darangshiense</name>
    <dbReference type="NCBI Taxonomy" id="579108"/>
    <lineage>
        <taxon>Bacteria</taxon>
        <taxon>Bacillati</taxon>
        <taxon>Actinomycetota</taxon>
        <taxon>Actinomycetes</taxon>
        <taxon>Micromonosporales</taxon>
        <taxon>Micromonosporaceae</taxon>
        <taxon>Dactylosporangium</taxon>
    </lineage>
</organism>
<protein>
    <submittedName>
        <fullName evidence="6">LLM class flavin-dependent oxidoreductase</fullName>
    </submittedName>
</protein>
<keyword evidence="2" id="KW-0288">FMN</keyword>
<dbReference type="Gene3D" id="3.20.20.30">
    <property type="entry name" value="Luciferase-like domain"/>
    <property type="match status" value="1"/>
</dbReference>
<proteinExistence type="predicted"/>
<evidence type="ECO:0000256" key="4">
    <source>
        <dbReference type="ARBA" id="ARBA00023033"/>
    </source>
</evidence>
<gene>
    <name evidence="6" type="ORF">GCM10022255_055600</name>
</gene>
<dbReference type="RefSeq" id="WP_345130764.1">
    <property type="nucleotide sequence ID" value="NZ_BAABAT010000016.1"/>
</dbReference>
<evidence type="ECO:0000256" key="2">
    <source>
        <dbReference type="ARBA" id="ARBA00022643"/>
    </source>
</evidence>
<feature type="domain" description="Luciferase-like" evidence="5">
    <location>
        <begin position="14"/>
        <end position="229"/>
    </location>
</feature>
<evidence type="ECO:0000313" key="7">
    <source>
        <dbReference type="Proteomes" id="UP001500620"/>
    </source>
</evidence>
<accession>A0ABP8DDZ2</accession>
<evidence type="ECO:0000256" key="3">
    <source>
        <dbReference type="ARBA" id="ARBA00023002"/>
    </source>
</evidence>
<dbReference type="InterPro" id="IPR051260">
    <property type="entry name" value="Diverse_substr_monoxygenases"/>
</dbReference>
<dbReference type="InterPro" id="IPR036661">
    <property type="entry name" value="Luciferase-like_sf"/>
</dbReference>
<dbReference type="Proteomes" id="UP001500620">
    <property type="component" value="Unassembled WGS sequence"/>
</dbReference>
<dbReference type="PANTHER" id="PTHR30011:SF16">
    <property type="entry name" value="C2H2 FINGER DOMAIN TRANSCRIPTION FACTOR (EUROFUNG)-RELATED"/>
    <property type="match status" value="1"/>
</dbReference>
<evidence type="ECO:0000313" key="6">
    <source>
        <dbReference type="EMBL" id="GAA4253709.1"/>
    </source>
</evidence>
<dbReference type="SUPFAM" id="SSF51679">
    <property type="entry name" value="Bacterial luciferase-like"/>
    <property type="match status" value="1"/>
</dbReference>
<sequence length="297" mass="31286">MSIPLHLALEVDAPSTATDIAALERAVAAAERAGVAFVTIDDHPGSPSIEAGVRASYLARRTTRIGLAPTLHVAATEPFHLATQLASLDHATLGRAAWVVGAARGAEALATVGRAPLGPEAVRRETADVIDVARRLWDSWEDDAVIRDVATGRFLDRDRVHHVGFEGATFSVIGPLITPRPPQGQVVVIGSDALGVTGRLDIALVGGDTVDDIGRRAVRARRHGAALAFAELTGLDDLELRLERLAGVVDGVRLHLPDLELVDRIPPALALAPAGATLRETLGLPRPANRYALARTA</sequence>
<dbReference type="Pfam" id="PF00296">
    <property type="entry name" value="Bac_luciferase"/>
    <property type="match status" value="1"/>
</dbReference>
<evidence type="ECO:0000259" key="5">
    <source>
        <dbReference type="Pfam" id="PF00296"/>
    </source>
</evidence>
<comment type="caution">
    <text evidence="6">The sequence shown here is derived from an EMBL/GenBank/DDBJ whole genome shotgun (WGS) entry which is preliminary data.</text>
</comment>
<dbReference type="InterPro" id="IPR011251">
    <property type="entry name" value="Luciferase-like_dom"/>
</dbReference>
<dbReference type="EMBL" id="BAABAT010000016">
    <property type="protein sequence ID" value="GAA4253709.1"/>
    <property type="molecule type" value="Genomic_DNA"/>
</dbReference>
<reference evidence="7" key="1">
    <citation type="journal article" date="2019" name="Int. J. Syst. Evol. Microbiol.">
        <title>The Global Catalogue of Microorganisms (GCM) 10K type strain sequencing project: providing services to taxonomists for standard genome sequencing and annotation.</title>
        <authorList>
            <consortium name="The Broad Institute Genomics Platform"/>
            <consortium name="The Broad Institute Genome Sequencing Center for Infectious Disease"/>
            <person name="Wu L."/>
            <person name="Ma J."/>
        </authorList>
    </citation>
    <scope>NUCLEOTIDE SEQUENCE [LARGE SCALE GENOMIC DNA]</scope>
    <source>
        <strain evidence="7">JCM 17441</strain>
    </source>
</reference>
<name>A0ABP8DDZ2_9ACTN</name>
<keyword evidence="7" id="KW-1185">Reference proteome</keyword>